<keyword evidence="3" id="KW-0067">ATP-binding</keyword>
<dbReference type="CDD" id="cd00009">
    <property type="entry name" value="AAA"/>
    <property type="match status" value="1"/>
</dbReference>
<evidence type="ECO:0000313" key="5">
    <source>
        <dbReference type="EMBL" id="QFG73682.1"/>
    </source>
</evidence>
<dbReference type="FunFam" id="3.40.50.300:FF:000129">
    <property type="entry name" value="Replication factor C subunit 5"/>
    <property type="match status" value="1"/>
</dbReference>
<dbReference type="SUPFAM" id="SSF52540">
    <property type="entry name" value="P-loop containing nucleoside triphosphate hydrolases"/>
    <property type="match status" value="1"/>
</dbReference>
<name>A0A5J6VHK5_9VIRU</name>
<dbReference type="InterPro" id="IPR003959">
    <property type="entry name" value="ATPase_AAA_core"/>
</dbReference>
<evidence type="ECO:0000256" key="1">
    <source>
        <dbReference type="ARBA" id="ARBA00022705"/>
    </source>
</evidence>
<dbReference type="GO" id="GO:0003689">
    <property type="term" value="F:DNA clamp loader activity"/>
    <property type="evidence" value="ECO:0007669"/>
    <property type="project" value="TreeGrafter"/>
</dbReference>
<evidence type="ECO:0000259" key="4">
    <source>
        <dbReference type="SMART" id="SM00382"/>
    </source>
</evidence>
<dbReference type="InterPro" id="IPR003593">
    <property type="entry name" value="AAA+_ATPase"/>
</dbReference>
<dbReference type="GO" id="GO:0005524">
    <property type="term" value="F:ATP binding"/>
    <property type="evidence" value="ECO:0007669"/>
    <property type="project" value="UniProtKB-KW"/>
</dbReference>
<keyword evidence="1" id="KW-0235">DNA replication</keyword>
<reference evidence="5" key="1">
    <citation type="journal article" date="2019" name="Philos. Trans. R. Soc. Lond., B, Biol. Sci.">
        <title>Targeted metagenomic recovery of four divergent viruses reveals shared and distinctive characteristics of giant viruses of marine eukaryotes.</title>
        <authorList>
            <person name="Needham D.M."/>
            <person name="Poirier C."/>
            <person name="Hehenberger E."/>
            <person name="Jimenez V."/>
            <person name="Swalwell J.E."/>
            <person name="Santoro A.E."/>
            <person name="Worden A.Z."/>
        </authorList>
    </citation>
    <scope>NUCLEOTIDE SEQUENCE</scope>
    <source>
        <strain evidence="5">OPacV-662</strain>
    </source>
</reference>
<accession>A0A5J6VHK5</accession>
<dbReference type="InterPro" id="IPR027417">
    <property type="entry name" value="P-loop_NTPase"/>
</dbReference>
<dbReference type="Gene3D" id="1.10.8.60">
    <property type="match status" value="1"/>
</dbReference>
<dbReference type="GO" id="GO:0006281">
    <property type="term" value="P:DNA repair"/>
    <property type="evidence" value="ECO:0007669"/>
    <property type="project" value="TreeGrafter"/>
</dbReference>
<dbReference type="Pfam" id="PF00004">
    <property type="entry name" value="AAA"/>
    <property type="match status" value="1"/>
</dbReference>
<sequence length="324" mass="37089">MQLCLDEAPVELPPPPTNVPWVEKYRPRSLDDIKSQDGFCRVLKEFIKIKSLPHLLLYGPPGCGKTSTIMALARDMFGVNYKFMVLELNASDDRGISVIREKIKSFARLKNFVCFDLPKLIVLDEADSLTDDAQFALRRVIEKYTSNVRFCLICNYIHKLIPAIQSRCLTFQFASIADNTVVEKLTEIITAEELDVDVDVINVIVSMGESDMRKNINCLQILSKNNTITIDSVFRYFFQASKDTFDILISAMNMSFEERQAILIDLSQQSLSIQQIIDMLAHWALVDNNYTFVRELGRIQLEYMQSNANFEWLFVNAIACIPIE</sequence>
<dbReference type="InterPro" id="IPR050238">
    <property type="entry name" value="DNA_Rep/Repair_Clamp_Loader"/>
</dbReference>
<evidence type="ECO:0000256" key="3">
    <source>
        <dbReference type="ARBA" id="ARBA00022840"/>
    </source>
</evidence>
<organism evidence="5">
    <name type="scientific">Megaviridae environmental sample</name>
    <dbReference type="NCBI Taxonomy" id="1737588"/>
    <lineage>
        <taxon>Viruses</taxon>
        <taxon>Varidnaviria</taxon>
        <taxon>Bamfordvirae</taxon>
        <taxon>Nucleocytoviricota</taxon>
        <taxon>Megaviricetes</taxon>
        <taxon>Imitervirales</taxon>
        <taxon>Mimiviridae</taxon>
        <taxon>environmental samples</taxon>
    </lineage>
</organism>
<protein>
    <submittedName>
        <fullName evidence="5">ATPase family protein</fullName>
    </submittedName>
</protein>
<keyword evidence="2" id="KW-0547">Nucleotide-binding</keyword>
<feature type="domain" description="AAA+ ATPase" evidence="4">
    <location>
        <begin position="51"/>
        <end position="178"/>
    </location>
</feature>
<dbReference type="Gene3D" id="3.40.50.300">
    <property type="entry name" value="P-loop containing nucleotide triphosphate hydrolases"/>
    <property type="match status" value="1"/>
</dbReference>
<dbReference type="SMART" id="SM00382">
    <property type="entry name" value="AAA"/>
    <property type="match status" value="1"/>
</dbReference>
<dbReference type="EMBL" id="MN448266">
    <property type="protein sequence ID" value="QFG73682.1"/>
    <property type="molecule type" value="Genomic_DNA"/>
</dbReference>
<dbReference type="GO" id="GO:0006261">
    <property type="term" value="P:DNA-templated DNA replication"/>
    <property type="evidence" value="ECO:0007669"/>
    <property type="project" value="TreeGrafter"/>
</dbReference>
<dbReference type="PANTHER" id="PTHR11669:SF20">
    <property type="entry name" value="REPLICATION FACTOR C SUBUNIT 4"/>
    <property type="match status" value="1"/>
</dbReference>
<proteinExistence type="predicted"/>
<dbReference type="PANTHER" id="PTHR11669">
    <property type="entry name" value="REPLICATION FACTOR C / DNA POLYMERASE III GAMMA-TAU SUBUNIT"/>
    <property type="match status" value="1"/>
</dbReference>
<dbReference type="GO" id="GO:0016887">
    <property type="term" value="F:ATP hydrolysis activity"/>
    <property type="evidence" value="ECO:0007669"/>
    <property type="project" value="InterPro"/>
</dbReference>
<evidence type="ECO:0000256" key="2">
    <source>
        <dbReference type="ARBA" id="ARBA00022741"/>
    </source>
</evidence>